<dbReference type="GeneID" id="6077861"/>
<reference evidence="1 2" key="1">
    <citation type="journal article" date="2008" name="Nature">
        <title>The genome of Laccaria bicolor provides insights into mycorrhizal symbiosis.</title>
        <authorList>
            <person name="Martin F."/>
            <person name="Aerts A."/>
            <person name="Ahren D."/>
            <person name="Brun A."/>
            <person name="Danchin E.G.J."/>
            <person name="Duchaussoy F."/>
            <person name="Gibon J."/>
            <person name="Kohler A."/>
            <person name="Lindquist E."/>
            <person name="Pereda V."/>
            <person name="Salamov A."/>
            <person name="Shapiro H.J."/>
            <person name="Wuyts J."/>
            <person name="Blaudez D."/>
            <person name="Buee M."/>
            <person name="Brokstein P."/>
            <person name="Canbaeck B."/>
            <person name="Cohen D."/>
            <person name="Courty P.E."/>
            <person name="Coutinho P.M."/>
            <person name="Delaruelle C."/>
            <person name="Detter J.C."/>
            <person name="Deveau A."/>
            <person name="DiFazio S."/>
            <person name="Duplessis S."/>
            <person name="Fraissinet-Tachet L."/>
            <person name="Lucic E."/>
            <person name="Frey-Klett P."/>
            <person name="Fourrey C."/>
            <person name="Feussner I."/>
            <person name="Gay G."/>
            <person name="Grimwood J."/>
            <person name="Hoegger P.J."/>
            <person name="Jain P."/>
            <person name="Kilaru S."/>
            <person name="Labbe J."/>
            <person name="Lin Y.C."/>
            <person name="Legue V."/>
            <person name="Le Tacon F."/>
            <person name="Marmeisse R."/>
            <person name="Melayah D."/>
            <person name="Montanini B."/>
            <person name="Muratet M."/>
            <person name="Nehls U."/>
            <person name="Niculita-Hirzel H."/>
            <person name="Oudot-Le Secq M.P."/>
            <person name="Peter M."/>
            <person name="Quesneville H."/>
            <person name="Rajashekar B."/>
            <person name="Reich M."/>
            <person name="Rouhier N."/>
            <person name="Schmutz J."/>
            <person name="Yin T."/>
            <person name="Chalot M."/>
            <person name="Henrissat B."/>
            <person name="Kuees U."/>
            <person name="Lucas S."/>
            <person name="Van de Peer Y."/>
            <person name="Podila G.K."/>
            <person name="Polle A."/>
            <person name="Pukkila P.J."/>
            <person name="Richardson P.M."/>
            <person name="Rouze P."/>
            <person name="Sanders I.R."/>
            <person name="Stajich J.E."/>
            <person name="Tunlid A."/>
            <person name="Tuskan G."/>
            <person name="Grigoriev I.V."/>
        </authorList>
    </citation>
    <scope>NUCLEOTIDE SEQUENCE [LARGE SCALE GENOMIC DNA]</scope>
    <source>
        <strain evidence="2">S238N-H82 / ATCC MYA-4686</strain>
    </source>
</reference>
<dbReference type="InParanoid" id="B0DDK4"/>
<organism evidence="2">
    <name type="scientific">Laccaria bicolor (strain S238N-H82 / ATCC MYA-4686)</name>
    <name type="common">Bicoloured deceiver</name>
    <name type="synonym">Laccaria laccata var. bicolor</name>
    <dbReference type="NCBI Taxonomy" id="486041"/>
    <lineage>
        <taxon>Eukaryota</taxon>
        <taxon>Fungi</taxon>
        <taxon>Dikarya</taxon>
        <taxon>Basidiomycota</taxon>
        <taxon>Agaricomycotina</taxon>
        <taxon>Agaricomycetes</taxon>
        <taxon>Agaricomycetidae</taxon>
        <taxon>Agaricales</taxon>
        <taxon>Agaricineae</taxon>
        <taxon>Hydnangiaceae</taxon>
        <taxon>Laccaria</taxon>
    </lineage>
</organism>
<dbReference type="Gene3D" id="3.40.190.10">
    <property type="entry name" value="Periplasmic binding protein-like II"/>
    <property type="match status" value="1"/>
</dbReference>
<dbReference type="AlphaFoldDB" id="B0DDK4"/>
<sequence>MTNIKESQLFITISQIPWAFAYSTWYHQYPCFPLQAIQGASLLSEYTLIDCGTWLSSFDSVMSDLTIFKAGSDELSKQSH</sequence>
<proteinExistence type="predicted"/>
<dbReference type="Proteomes" id="UP000001194">
    <property type="component" value="Unassembled WGS sequence"/>
</dbReference>
<name>B0DDK4_LACBS</name>
<evidence type="ECO:0000313" key="2">
    <source>
        <dbReference type="Proteomes" id="UP000001194"/>
    </source>
</evidence>
<dbReference type="HOGENOM" id="CLU_2590164_0_0_1"/>
<protein>
    <submittedName>
        <fullName evidence="1">Predicted protein</fullName>
    </submittedName>
</protein>
<dbReference type="KEGG" id="lbc:LACBIDRAFT_298909"/>
<gene>
    <name evidence="1" type="ORF">LACBIDRAFT_298909</name>
</gene>
<dbReference type="RefSeq" id="XP_001882034.1">
    <property type="nucleotide sequence ID" value="XM_001881999.1"/>
</dbReference>
<accession>B0DDK4</accession>
<dbReference type="PANTHER" id="PTHR37945">
    <property type="entry name" value="EXTRACELLULAR TUNGSTATE BINDING PROTEIN"/>
    <property type="match status" value="1"/>
</dbReference>
<evidence type="ECO:0000313" key="1">
    <source>
        <dbReference type="EMBL" id="EDR07103.1"/>
    </source>
</evidence>
<dbReference type="PANTHER" id="PTHR37945:SF1">
    <property type="entry name" value="EXTRACELLULAR TUNGSTATE BINDING PROTEIN"/>
    <property type="match status" value="1"/>
</dbReference>
<dbReference type="OrthoDB" id="10260248at2759"/>
<keyword evidence="2" id="KW-1185">Reference proteome</keyword>
<dbReference type="EMBL" id="DS547105">
    <property type="protein sequence ID" value="EDR07103.1"/>
    <property type="molecule type" value="Genomic_DNA"/>
</dbReference>
<dbReference type="STRING" id="486041.B0DDK4"/>
<dbReference type="InterPro" id="IPR052738">
    <property type="entry name" value="ABC-Tungstate_binding"/>
</dbReference>